<keyword evidence="3" id="KW-1185">Reference proteome</keyword>
<dbReference type="Proteomes" id="UP001159428">
    <property type="component" value="Unassembled WGS sequence"/>
</dbReference>
<feature type="region of interest" description="Disordered" evidence="1">
    <location>
        <begin position="1"/>
        <end position="21"/>
    </location>
</feature>
<evidence type="ECO:0000256" key="1">
    <source>
        <dbReference type="SAM" id="MobiDB-lite"/>
    </source>
</evidence>
<sequence length="328" mass="37474">MMQETPCSLRNKTKRDYSTNQDSLRTKHFQHISAQDLRNSSIVSRGEDICGWEISQLLLLHDDLGIVEWLNDEERSMFLITNRADWCHSYSGSFTSRSAVNMLETAQSDRSTMDTLLCRLHEESSRHSAPNNLHILRGIPKKPDKQDKEMGKKLPLNRTARNARVNTNCNPGKRPERREHLLDTGPVLSPVAKICNLEKRLTARRKSKIEKGMEGLRQPLATKTRKGLGTRELFNPSVVSVKAGGLDSDFPSKDSRDSRKTLYKKYLQLLPMDSMLKIRRCNNPMNIPSTKKCLKPLPAIEVQSAMFVPKLSCNQKQLDKTPFKSYRP</sequence>
<evidence type="ECO:0000313" key="2">
    <source>
        <dbReference type="EMBL" id="CAH3116090.1"/>
    </source>
</evidence>
<organism evidence="2 3">
    <name type="scientific">Pocillopora meandrina</name>
    <dbReference type="NCBI Taxonomy" id="46732"/>
    <lineage>
        <taxon>Eukaryota</taxon>
        <taxon>Metazoa</taxon>
        <taxon>Cnidaria</taxon>
        <taxon>Anthozoa</taxon>
        <taxon>Hexacorallia</taxon>
        <taxon>Scleractinia</taxon>
        <taxon>Astrocoeniina</taxon>
        <taxon>Pocilloporidae</taxon>
        <taxon>Pocillopora</taxon>
    </lineage>
</organism>
<accession>A0AAU9WJP9</accession>
<proteinExistence type="predicted"/>
<protein>
    <submittedName>
        <fullName evidence="2">Uncharacterized protein</fullName>
    </submittedName>
</protein>
<evidence type="ECO:0000313" key="3">
    <source>
        <dbReference type="Proteomes" id="UP001159428"/>
    </source>
</evidence>
<gene>
    <name evidence="2" type="ORF">PMEA_00006926</name>
</gene>
<feature type="compositionally biased region" description="Polar residues" evidence="1">
    <location>
        <begin position="1"/>
        <end position="10"/>
    </location>
</feature>
<comment type="caution">
    <text evidence="2">The sequence shown here is derived from an EMBL/GenBank/DDBJ whole genome shotgun (WGS) entry which is preliminary data.</text>
</comment>
<dbReference type="AlphaFoldDB" id="A0AAU9WJP9"/>
<name>A0AAU9WJP9_9CNID</name>
<dbReference type="EMBL" id="CALNXJ010000015">
    <property type="protein sequence ID" value="CAH3116090.1"/>
    <property type="molecule type" value="Genomic_DNA"/>
</dbReference>
<reference evidence="2 3" key="1">
    <citation type="submission" date="2022-05" db="EMBL/GenBank/DDBJ databases">
        <authorList>
            <consortium name="Genoscope - CEA"/>
            <person name="William W."/>
        </authorList>
    </citation>
    <scope>NUCLEOTIDE SEQUENCE [LARGE SCALE GENOMIC DNA]</scope>
</reference>